<proteinExistence type="predicted"/>
<organism evidence="6">
    <name type="scientific">uncultured Caudovirales phage</name>
    <dbReference type="NCBI Taxonomy" id="2100421"/>
    <lineage>
        <taxon>Viruses</taxon>
        <taxon>Duplodnaviria</taxon>
        <taxon>Heunggongvirae</taxon>
        <taxon>Uroviricota</taxon>
        <taxon>Caudoviricetes</taxon>
        <taxon>Peduoviridae</taxon>
        <taxon>Maltschvirus</taxon>
        <taxon>Maltschvirus maltsch</taxon>
    </lineage>
</organism>
<dbReference type="GO" id="GO:0016705">
    <property type="term" value="F:oxidoreductase activity, acting on paired donors, with incorporation or reduction of molecular oxygen"/>
    <property type="evidence" value="ECO:0007669"/>
    <property type="project" value="InterPro"/>
</dbReference>
<keyword evidence="3" id="KW-0560">Oxidoreductase</keyword>
<dbReference type="PANTHER" id="PTHR42847:SF4">
    <property type="entry name" value="ALKANESULFONATE MONOOXYGENASE-RELATED"/>
    <property type="match status" value="1"/>
</dbReference>
<dbReference type="Pfam" id="PF00296">
    <property type="entry name" value="Bac_luciferase"/>
    <property type="match status" value="1"/>
</dbReference>
<reference evidence="6" key="1">
    <citation type="submission" date="2020-05" db="EMBL/GenBank/DDBJ databases">
        <authorList>
            <person name="Chiriac C."/>
            <person name="Salcher M."/>
            <person name="Ghai R."/>
            <person name="Kavagutti S V."/>
        </authorList>
    </citation>
    <scope>NUCLEOTIDE SEQUENCE</scope>
</reference>
<dbReference type="InterPro" id="IPR011251">
    <property type="entry name" value="Luciferase-like_dom"/>
</dbReference>
<dbReference type="InterPro" id="IPR036661">
    <property type="entry name" value="Luciferase-like_sf"/>
</dbReference>
<gene>
    <name evidence="6" type="ORF">UFOVP204_14</name>
</gene>
<keyword evidence="1" id="KW-0285">Flavoprotein</keyword>
<dbReference type="Gene3D" id="3.20.20.30">
    <property type="entry name" value="Luciferase-like domain"/>
    <property type="match status" value="1"/>
</dbReference>
<keyword evidence="4" id="KW-0503">Monooxygenase</keyword>
<evidence type="ECO:0000256" key="4">
    <source>
        <dbReference type="ARBA" id="ARBA00023033"/>
    </source>
</evidence>
<evidence type="ECO:0000313" key="6">
    <source>
        <dbReference type="EMBL" id="CAB5218132.1"/>
    </source>
</evidence>
<dbReference type="PANTHER" id="PTHR42847">
    <property type="entry name" value="ALKANESULFONATE MONOOXYGENASE"/>
    <property type="match status" value="1"/>
</dbReference>
<evidence type="ECO:0000256" key="3">
    <source>
        <dbReference type="ARBA" id="ARBA00023002"/>
    </source>
</evidence>
<dbReference type="InterPro" id="IPR050172">
    <property type="entry name" value="SsuD_RutA_monooxygenase"/>
</dbReference>
<evidence type="ECO:0000259" key="5">
    <source>
        <dbReference type="Pfam" id="PF00296"/>
    </source>
</evidence>
<evidence type="ECO:0000256" key="2">
    <source>
        <dbReference type="ARBA" id="ARBA00022643"/>
    </source>
</evidence>
<evidence type="ECO:0000256" key="1">
    <source>
        <dbReference type="ARBA" id="ARBA00022630"/>
    </source>
</evidence>
<dbReference type="EMBL" id="LR798257">
    <property type="protein sequence ID" value="CAB5218132.1"/>
    <property type="molecule type" value="Genomic_DNA"/>
</dbReference>
<dbReference type="SUPFAM" id="SSF51679">
    <property type="entry name" value="Bacterial luciferase-like"/>
    <property type="match status" value="1"/>
</dbReference>
<feature type="domain" description="Luciferase-like" evidence="5">
    <location>
        <begin position="13"/>
        <end position="105"/>
    </location>
</feature>
<accession>A0A6J7WN64</accession>
<name>A0A6J7WN64_9CAUD</name>
<keyword evidence="2" id="KW-0288">FMN</keyword>
<dbReference type="GO" id="GO:0004497">
    <property type="term" value="F:monooxygenase activity"/>
    <property type="evidence" value="ECO:0007669"/>
    <property type="project" value="UniProtKB-KW"/>
</dbReference>
<sequence length="249" mass="28368">MNFHWMVENDLSKKDLESCLHNLEQTGYQSALLTFHGKEEDPFIKAASMIDKFNKIKFMVAIRPYALTPMYCSMMCKSFNSLSNNRLILNIVNGTFDEDTEDFELNSSIDQRRLEAHNFAQKLLDETQVDLAFSGSSDQTIKNSIDFGKINISMLSLINNEWSSILLKNKITPMVRSFIIVKKTSQEALLELKQIDVPRLSNNTIAGSKEEVIDKLNSLAELGINDFMVSNLYGINDSESIHELVREII</sequence>
<protein>
    <submittedName>
        <fullName evidence="6">Luciferase-like domain containing protein</fullName>
    </submittedName>
</protein>